<evidence type="ECO:0000256" key="5">
    <source>
        <dbReference type="SAM" id="MobiDB-lite"/>
    </source>
</evidence>
<dbReference type="GO" id="GO:0005634">
    <property type="term" value="C:nucleus"/>
    <property type="evidence" value="ECO:0007669"/>
    <property type="project" value="UniProtKB-SubCell"/>
</dbReference>
<dbReference type="KEGG" id="jcu:105628679"/>
<protein>
    <recommendedName>
        <fullName evidence="6">DNA endonuclease activator Ctp1 C-terminal domain-containing protein</fullName>
    </recommendedName>
</protein>
<keyword evidence="4" id="KW-0175">Coiled coil</keyword>
<dbReference type="InterPro" id="IPR033316">
    <property type="entry name" value="RBBP8-like"/>
</dbReference>
<name>A0A067L873_JATCU</name>
<comment type="subcellular location">
    <subcellularLocation>
        <location evidence="1">Nucleus</location>
    </subcellularLocation>
</comment>
<dbReference type="GO" id="GO:0003684">
    <property type="term" value="F:damaged DNA binding"/>
    <property type="evidence" value="ECO:0007669"/>
    <property type="project" value="TreeGrafter"/>
</dbReference>
<dbReference type="InterPro" id="IPR013882">
    <property type="entry name" value="Ctp1_C"/>
</dbReference>
<evidence type="ECO:0000256" key="3">
    <source>
        <dbReference type="ARBA" id="ARBA00023242"/>
    </source>
</evidence>
<gene>
    <name evidence="7" type="ORF">JCGZ_16735</name>
</gene>
<dbReference type="PANTHER" id="PTHR15107:SF0">
    <property type="entry name" value="DNA ENDONUCLEASE ACTIVATOR CTP1 C-TERMINAL DOMAIN-CONTAINING PROTEIN"/>
    <property type="match status" value="1"/>
</dbReference>
<reference evidence="7 8" key="1">
    <citation type="journal article" date="2014" name="PLoS ONE">
        <title>Global Analysis of Gene Expression Profiles in Physic Nut (Jatropha curcas L.) Seedlings Exposed to Salt Stress.</title>
        <authorList>
            <person name="Zhang L."/>
            <person name="Zhang C."/>
            <person name="Wu P."/>
            <person name="Chen Y."/>
            <person name="Li M."/>
            <person name="Jiang H."/>
            <person name="Wu G."/>
        </authorList>
    </citation>
    <scope>NUCLEOTIDE SEQUENCE [LARGE SCALE GENOMIC DNA]</scope>
    <source>
        <strain evidence="8">cv. GZQX0401</strain>
        <tissue evidence="7">Young leaves</tissue>
    </source>
</reference>
<feature type="region of interest" description="Disordered" evidence="5">
    <location>
        <begin position="513"/>
        <end position="561"/>
    </location>
</feature>
<dbReference type="STRING" id="180498.A0A067L873"/>
<dbReference type="AlphaFoldDB" id="A0A067L873"/>
<evidence type="ECO:0000259" key="6">
    <source>
        <dbReference type="Pfam" id="PF08573"/>
    </source>
</evidence>
<keyword evidence="3" id="KW-0539">Nucleus</keyword>
<dbReference type="Proteomes" id="UP000027138">
    <property type="component" value="Unassembled WGS sequence"/>
</dbReference>
<evidence type="ECO:0000256" key="4">
    <source>
        <dbReference type="SAM" id="Coils"/>
    </source>
</evidence>
<dbReference type="OrthoDB" id="5801062at2759"/>
<proteinExistence type="predicted"/>
<organism evidence="7 8">
    <name type="scientific">Jatropha curcas</name>
    <name type="common">Barbados nut</name>
    <dbReference type="NCBI Taxonomy" id="180498"/>
    <lineage>
        <taxon>Eukaryota</taxon>
        <taxon>Viridiplantae</taxon>
        <taxon>Streptophyta</taxon>
        <taxon>Embryophyta</taxon>
        <taxon>Tracheophyta</taxon>
        <taxon>Spermatophyta</taxon>
        <taxon>Magnoliopsida</taxon>
        <taxon>eudicotyledons</taxon>
        <taxon>Gunneridae</taxon>
        <taxon>Pentapetalae</taxon>
        <taxon>rosids</taxon>
        <taxon>fabids</taxon>
        <taxon>Malpighiales</taxon>
        <taxon>Euphorbiaceae</taxon>
        <taxon>Crotonoideae</taxon>
        <taxon>Jatropheae</taxon>
        <taxon>Jatropha</taxon>
    </lineage>
</organism>
<feature type="coiled-coil region" evidence="4">
    <location>
        <begin position="177"/>
        <end position="325"/>
    </location>
</feature>
<evidence type="ECO:0000313" key="7">
    <source>
        <dbReference type="EMBL" id="KDP43448.1"/>
    </source>
</evidence>
<dbReference type="EMBL" id="KK914267">
    <property type="protein sequence ID" value="KDP43448.1"/>
    <property type="molecule type" value="Genomic_DNA"/>
</dbReference>
<feature type="domain" description="DNA endonuclease activator Ctp1 C-terminal" evidence="6">
    <location>
        <begin position="604"/>
        <end position="635"/>
    </location>
</feature>
<evidence type="ECO:0000256" key="2">
    <source>
        <dbReference type="ARBA" id="ARBA00022763"/>
    </source>
</evidence>
<dbReference type="GO" id="GO:0010792">
    <property type="term" value="P:DNA double-strand break processing involved in repair via single-strand annealing"/>
    <property type="evidence" value="ECO:0007669"/>
    <property type="project" value="TreeGrafter"/>
</dbReference>
<keyword evidence="8" id="KW-1185">Reference proteome</keyword>
<dbReference type="Pfam" id="PF08573">
    <property type="entry name" value="SAE2"/>
    <property type="match status" value="1"/>
</dbReference>
<sequence>MEGSLQYSPKLGCPVDSEDVKYVTRLSTILVATIQEAKDRISQIEYIFCSQLYSNLQTKSKSLQNIYLEAKKEAEESWKEKEKDLLLQIERLQLEKQEVLEENRCLKLEQDKSLGDLDEKTKSFLLKERKQQTRIDKLEEEVGRKSKEVDKGMELQHKLLELVQTKSSLIMDKVKQVHEYEERTNELLAKVKSLEKKVEVLQGELKQKTEKLADILSNELAADCRQSIIRLQKEKEQLVGKVKFLEENISELQKKLLEKTEEIEEGRTLQAELLQQIDMNKLEILKQKQQFEESENEKRQLLEKVNDLEGKINELKENLNRSSKEAVGKDSYEELLQQIKFKDSQLLAEKKKRRDLFDMYKRLKSQYNFLCTKCGLTEENMLSKIKLEDESGSVAHEQNLTTSPDFGNKGPGAPAVVFEMKKVKLENDIGDNLEDDKVVKSIPMSSFCSPANIYNSPKCPPTAKSAPVAGTKRPASRWIDTRSRQYEDGPDPHDDFLDTPLENLRGALNGAMNRTVQDPHVPPIEKDISTDNCSDDETQDMNVDPASEKRQIPLPTGGQKGFKYVEPVRKKAERDNLKGVECKQCKKFYDAVLPNGGKDTDGKQNLRCEHHDGVSRHRYKYAPPLTPEGFWNIGFESEM</sequence>
<accession>A0A067L873</accession>
<feature type="coiled-coil region" evidence="4">
    <location>
        <begin position="53"/>
        <end position="148"/>
    </location>
</feature>
<evidence type="ECO:0000313" key="8">
    <source>
        <dbReference type="Proteomes" id="UP000027138"/>
    </source>
</evidence>
<dbReference type="PANTHER" id="PTHR15107">
    <property type="entry name" value="RETINOBLASTOMA BINDING PROTEIN 8"/>
    <property type="match status" value="1"/>
</dbReference>
<keyword evidence="2" id="KW-0227">DNA damage</keyword>
<evidence type="ECO:0000256" key="1">
    <source>
        <dbReference type="ARBA" id="ARBA00004123"/>
    </source>
</evidence>